<dbReference type="PANTHER" id="PTHR32502:SF23">
    <property type="entry name" value="TRANSPORT PROTEIN, PTS SYSTEM"/>
    <property type="match status" value="1"/>
</dbReference>
<dbReference type="PANTHER" id="PTHR32502">
    <property type="entry name" value="N-ACETYLGALACTOSAMINE PERMEASE II COMPONENT-RELATED"/>
    <property type="match status" value="1"/>
</dbReference>
<dbReference type="InterPro" id="IPR004704">
    <property type="entry name" value="PTS_IID_man"/>
</dbReference>
<keyword evidence="1" id="KW-0812">Transmembrane</keyword>
<name>A0ABV1E703_9FIRM</name>
<evidence type="ECO:0000313" key="3">
    <source>
        <dbReference type="Proteomes" id="UP001464378"/>
    </source>
</evidence>
<evidence type="ECO:0000313" key="2">
    <source>
        <dbReference type="EMBL" id="MEQ2443089.1"/>
    </source>
</evidence>
<feature type="transmembrane region" description="Helical" evidence="1">
    <location>
        <begin position="154"/>
        <end position="174"/>
    </location>
</feature>
<feature type="transmembrane region" description="Helical" evidence="1">
    <location>
        <begin position="266"/>
        <end position="282"/>
    </location>
</feature>
<dbReference type="Pfam" id="PF03613">
    <property type="entry name" value="EIID-AGA"/>
    <property type="match status" value="1"/>
</dbReference>
<dbReference type="EMBL" id="JBBMFK010000008">
    <property type="protein sequence ID" value="MEQ2443089.1"/>
    <property type="molecule type" value="Genomic_DNA"/>
</dbReference>
<reference evidence="2 3" key="1">
    <citation type="submission" date="2024-03" db="EMBL/GenBank/DDBJ databases">
        <title>Human intestinal bacterial collection.</title>
        <authorList>
            <person name="Pauvert C."/>
            <person name="Hitch T.C.A."/>
            <person name="Clavel T."/>
        </authorList>
    </citation>
    <scope>NUCLEOTIDE SEQUENCE [LARGE SCALE GENOMIC DNA]</scope>
    <source>
        <strain evidence="2 3">CLA-AP-H29</strain>
    </source>
</reference>
<proteinExistence type="predicted"/>
<keyword evidence="1" id="KW-0472">Membrane</keyword>
<organism evidence="2 3">
    <name type="scientific">Pseudoflavonifractor intestinihominis</name>
    <dbReference type="NCBI Taxonomy" id="3133171"/>
    <lineage>
        <taxon>Bacteria</taxon>
        <taxon>Bacillati</taxon>
        <taxon>Bacillota</taxon>
        <taxon>Clostridia</taxon>
        <taxon>Eubacteriales</taxon>
        <taxon>Oscillospiraceae</taxon>
        <taxon>Pseudoflavonifractor</taxon>
    </lineage>
</organism>
<feature type="transmembrane region" description="Helical" evidence="1">
    <location>
        <begin position="236"/>
        <end position="254"/>
    </location>
</feature>
<sequence length="283" mass="30975">MSENTLMHDTDKIRRVSKKARWKCFLNWIFYAHSCYNYERLQGIGFLHAMCPIIDELYDKNDLEARSRAMERHTAFFNSEVRTGSAIVGLCASMEERIASGEEALADDALPSIKYGLMGPLAGIGDTFIQAILAPLLLSVALGLAESGNVLGPILYFLVFVAVVAALGYWSFNLGYKKGDEALMSFIESGVINKIISGAGIMGCTVMGALVAKYVTLSTTVSFKLTTGVFNLQTDVFDAIMPCMLPLILTMVVYRRMDKGCSALKMMLILIIGGLVLGLLHII</sequence>
<dbReference type="InterPro" id="IPR050303">
    <property type="entry name" value="GatZ_KbaZ_carbometab"/>
</dbReference>
<keyword evidence="3" id="KW-1185">Reference proteome</keyword>
<dbReference type="Proteomes" id="UP001464378">
    <property type="component" value="Unassembled WGS sequence"/>
</dbReference>
<feature type="transmembrane region" description="Helical" evidence="1">
    <location>
        <begin position="195"/>
        <end position="216"/>
    </location>
</feature>
<dbReference type="RefSeq" id="WP_349231414.1">
    <property type="nucleotide sequence ID" value="NZ_JBBMFK010000008.1"/>
</dbReference>
<gene>
    <name evidence="2" type="ORF">WMO64_06365</name>
</gene>
<protein>
    <submittedName>
        <fullName evidence="2">PTS system mannose/fructose/sorbose family transporter subunit IID</fullName>
    </submittedName>
</protein>
<feature type="transmembrane region" description="Helical" evidence="1">
    <location>
        <begin position="121"/>
        <end position="142"/>
    </location>
</feature>
<keyword evidence="1" id="KW-1133">Transmembrane helix</keyword>
<dbReference type="PROSITE" id="PS51108">
    <property type="entry name" value="PTS_EIID"/>
    <property type="match status" value="1"/>
</dbReference>
<comment type="caution">
    <text evidence="2">The sequence shown here is derived from an EMBL/GenBank/DDBJ whole genome shotgun (WGS) entry which is preliminary data.</text>
</comment>
<evidence type="ECO:0000256" key="1">
    <source>
        <dbReference type="SAM" id="Phobius"/>
    </source>
</evidence>
<accession>A0ABV1E703</accession>